<evidence type="ECO:0000256" key="1">
    <source>
        <dbReference type="SAM" id="MobiDB-lite"/>
    </source>
</evidence>
<dbReference type="AlphaFoldDB" id="A0A917REF2"/>
<comment type="caution">
    <text evidence="2">The sequence shown here is derived from an EMBL/GenBank/DDBJ whole genome shotgun (WGS) entry which is preliminary data.</text>
</comment>
<dbReference type="Proteomes" id="UP000645217">
    <property type="component" value="Unassembled WGS sequence"/>
</dbReference>
<evidence type="ECO:0000313" key="2">
    <source>
        <dbReference type="EMBL" id="GGL03382.1"/>
    </source>
</evidence>
<organism evidence="2 3">
    <name type="scientific">Sphaerisporangium melleum</name>
    <dbReference type="NCBI Taxonomy" id="321316"/>
    <lineage>
        <taxon>Bacteria</taxon>
        <taxon>Bacillati</taxon>
        <taxon>Actinomycetota</taxon>
        <taxon>Actinomycetes</taxon>
        <taxon>Streptosporangiales</taxon>
        <taxon>Streptosporangiaceae</taxon>
        <taxon>Sphaerisporangium</taxon>
    </lineage>
</organism>
<accession>A0A917REF2</accession>
<evidence type="ECO:0000313" key="3">
    <source>
        <dbReference type="Proteomes" id="UP000645217"/>
    </source>
</evidence>
<reference evidence="2" key="2">
    <citation type="submission" date="2020-09" db="EMBL/GenBank/DDBJ databases">
        <authorList>
            <person name="Sun Q."/>
            <person name="Ohkuma M."/>
        </authorList>
    </citation>
    <scope>NUCLEOTIDE SEQUENCE</scope>
    <source>
        <strain evidence="2">JCM 13064</strain>
    </source>
</reference>
<sequence>MPPTATAPRAARAVDARPHRAVGRTPQARLEDELLALLVTTWAVHTGRRPPERAPHLLTPEELIDFWSDDLTAAPDSSH</sequence>
<protein>
    <submittedName>
        <fullName evidence="2">Uncharacterized protein</fullName>
    </submittedName>
</protein>
<keyword evidence="3" id="KW-1185">Reference proteome</keyword>
<feature type="region of interest" description="Disordered" evidence="1">
    <location>
        <begin position="1"/>
        <end position="25"/>
    </location>
</feature>
<dbReference type="EMBL" id="BMNT01000031">
    <property type="protein sequence ID" value="GGL03382.1"/>
    <property type="molecule type" value="Genomic_DNA"/>
</dbReference>
<proteinExistence type="predicted"/>
<reference evidence="2" key="1">
    <citation type="journal article" date="2014" name="Int. J. Syst. Evol. Microbiol.">
        <title>Complete genome sequence of Corynebacterium casei LMG S-19264T (=DSM 44701T), isolated from a smear-ripened cheese.</title>
        <authorList>
            <consortium name="US DOE Joint Genome Institute (JGI-PGF)"/>
            <person name="Walter F."/>
            <person name="Albersmeier A."/>
            <person name="Kalinowski J."/>
            <person name="Ruckert C."/>
        </authorList>
    </citation>
    <scope>NUCLEOTIDE SEQUENCE</scope>
    <source>
        <strain evidence="2">JCM 13064</strain>
    </source>
</reference>
<name>A0A917REF2_9ACTN</name>
<gene>
    <name evidence="2" type="ORF">GCM10007964_51860</name>
</gene>
<feature type="compositionally biased region" description="Low complexity" evidence="1">
    <location>
        <begin position="1"/>
        <end position="11"/>
    </location>
</feature>